<proteinExistence type="predicted"/>
<evidence type="ECO:0000256" key="2">
    <source>
        <dbReference type="ARBA" id="ARBA00022679"/>
    </source>
</evidence>
<comment type="caution">
    <text evidence="4">The sequence shown here is derived from an EMBL/GenBank/DDBJ whole genome shotgun (WGS) entry which is preliminary data.</text>
</comment>
<organism evidence="4 5">
    <name type="scientific">Schizophyllum amplum</name>
    <dbReference type="NCBI Taxonomy" id="97359"/>
    <lineage>
        <taxon>Eukaryota</taxon>
        <taxon>Fungi</taxon>
        <taxon>Dikarya</taxon>
        <taxon>Basidiomycota</taxon>
        <taxon>Agaricomycotina</taxon>
        <taxon>Agaricomycetes</taxon>
        <taxon>Agaricomycetidae</taxon>
        <taxon>Agaricales</taxon>
        <taxon>Schizophyllaceae</taxon>
        <taxon>Schizophyllum</taxon>
    </lineage>
</organism>
<protein>
    <submittedName>
        <fullName evidence="4">Glycosyltransferase family 1 protein</fullName>
    </submittedName>
</protein>
<dbReference type="InterPro" id="IPR010610">
    <property type="entry name" value="EryCIII-like_C"/>
</dbReference>
<gene>
    <name evidence="4" type="ORF">BD626DRAFT_547506</name>
</gene>
<dbReference type="EMBL" id="VDMD01000007">
    <property type="protein sequence ID" value="TRM64379.1"/>
    <property type="molecule type" value="Genomic_DNA"/>
</dbReference>
<dbReference type="OrthoDB" id="5835829at2759"/>
<reference evidence="4 5" key="1">
    <citation type="journal article" date="2019" name="New Phytol.">
        <title>Comparative genomics reveals unique wood-decay strategies and fruiting body development in the Schizophyllaceae.</title>
        <authorList>
            <person name="Almasi E."/>
            <person name="Sahu N."/>
            <person name="Krizsan K."/>
            <person name="Balint B."/>
            <person name="Kovacs G.M."/>
            <person name="Kiss B."/>
            <person name="Cseklye J."/>
            <person name="Drula E."/>
            <person name="Henrissat B."/>
            <person name="Nagy I."/>
            <person name="Chovatia M."/>
            <person name="Adam C."/>
            <person name="LaButti K."/>
            <person name="Lipzen A."/>
            <person name="Riley R."/>
            <person name="Grigoriev I.V."/>
            <person name="Nagy L.G."/>
        </authorList>
    </citation>
    <scope>NUCLEOTIDE SEQUENCE [LARGE SCALE GENOMIC DNA]</scope>
    <source>
        <strain evidence="4 5">NL-1724</strain>
    </source>
</reference>
<keyword evidence="1" id="KW-0328">Glycosyltransferase</keyword>
<keyword evidence="2 4" id="KW-0808">Transferase</keyword>
<accession>A0A550CHV8</accession>
<dbReference type="PANTHER" id="PTHR48043">
    <property type="entry name" value="EG:EG0003.4 PROTEIN-RELATED"/>
    <property type="match status" value="1"/>
</dbReference>
<dbReference type="CDD" id="cd03784">
    <property type="entry name" value="GT1_Gtf-like"/>
    <property type="match status" value="1"/>
</dbReference>
<feature type="domain" description="Erythromycin biosynthesis protein CIII-like C-terminal" evidence="3">
    <location>
        <begin position="369"/>
        <end position="454"/>
    </location>
</feature>
<dbReference type="Proteomes" id="UP000320762">
    <property type="component" value="Unassembled WGS sequence"/>
</dbReference>
<dbReference type="GO" id="GO:0016758">
    <property type="term" value="F:hexosyltransferase activity"/>
    <property type="evidence" value="ECO:0007669"/>
    <property type="project" value="UniProtKB-ARBA"/>
</dbReference>
<dbReference type="AlphaFoldDB" id="A0A550CHV8"/>
<dbReference type="InterPro" id="IPR050271">
    <property type="entry name" value="UDP-glycosyltransferase"/>
</dbReference>
<name>A0A550CHV8_9AGAR</name>
<dbReference type="Pfam" id="PF06722">
    <property type="entry name" value="EryCIII-like_C"/>
    <property type="match status" value="1"/>
</dbReference>
<evidence type="ECO:0000259" key="3">
    <source>
        <dbReference type="Pfam" id="PF06722"/>
    </source>
</evidence>
<dbReference type="PANTHER" id="PTHR48043:SF145">
    <property type="entry name" value="FI06409P-RELATED"/>
    <property type="match status" value="1"/>
</dbReference>
<evidence type="ECO:0000313" key="5">
    <source>
        <dbReference type="Proteomes" id="UP000320762"/>
    </source>
</evidence>
<evidence type="ECO:0000256" key="1">
    <source>
        <dbReference type="ARBA" id="ARBA00022676"/>
    </source>
</evidence>
<keyword evidence="5" id="KW-1185">Reference proteome</keyword>
<dbReference type="Gene3D" id="3.40.50.2000">
    <property type="entry name" value="Glycogen Phosphorylase B"/>
    <property type="match status" value="2"/>
</dbReference>
<dbReference type="GO" id="GO:0008194">
    <property type="term" value="F:UDP-glycosyltransferase activity"/>
    <property type="evidence" value="ECO:0007669"/>
    <property type="project" value="InterPro"/>
</dbReference>
<evidence type="ECO:0000313" key="4">
    <source>
        <dbReference type="EMBL" id="TRM64379.1"/>
    </source>
</evidence>
<sequence length="477" mass="52709">MPDILFLTFPEHGQANVHLATAFEIYSRRIPGVNVHVASAPNLKPRFDQVKARVDAIDSGARGSEATFHTVLQYSYAEAVKRGGHTEATYLHQPARRSSRHLDLIGFACPYPPQDYMACIDECQALMEKLAPVVVIIDALFSQAIDACKLAKQPYMIFSPLPGSATSMGNQPHGRALWYYPSMGTDIAFPIPWSDFFPNIINTFRLAYAVFTDPNIKATNAAREARGCTWMHPLFTTNNTKPDVPILSAGVPEVDFPFVAPPGLHMLGAVSVLCAPLAECDPDLEAWLNRGETIMMVRGSHIQYDAPLARRVLAGLLGGAGDRQILWKVHERDALTEIWDEMLTTQRDRERVRIVKWFEPEPAIIAEHENVVCYVHHGGANSYLEAARAGTPQVILPVWMDTYQDAMRLEYCGLGVYGSRSAAPDVDATELAVAVSTVVSGPKSVVYRRRAREVATRCRQGGGRVKAADLVLEQLEL</sequence>
<dbReference type="SUPFAM" id="SSF53756">
    <property type="entry name" value="UDP-Glycosyltransferase/glycogen phosphorylase"/>
    <property type="match status" value="1"/>
</dbReference>
<dbReference type="InterPro" id="IPR002213">
    <property type="entry name" value="UDP_glucos_trans"/>
</dbReference>